<keyword evidence="2" id="KW-1185">Reference proteome</keyword>
<accession>A0A8X6KJJ6</accession>
<dbReference type="EMBL" id="BMAO01021352">
    <property type="protein sequence ID" value="GFQ73833.1"/>
    <property type="molecule type" value="Genomic_DNA"/>
</dbReference>
<proteinExistence type="predicted"/>
<evidence type="ECO:0000313" key="1">
    <source>
        <dbReference type="EMBL" id="GFQ73833.1"/>
    </source>
</evidence>
<reference evidence="1" key="1">
    <citation type="submission" date="2020-07" db="EMBL/GenBank/DDBJ databases">
        <title>Multicomponent nature underlies the extraordinary mechanical properties of spider dragline silk.</title>
        <authorList>
            <person name="Kono N."/>
            <person name="Nakamura H."/>
            <person name="Mori M."/>
            <person name="Yoshida Y."/>
            <person name="Ohtoshi R."/>
            <person name="Malay A.D."/>
            <person name="Moran D.A.P."/>
            <person name="Tomita M."/>
            <person name="Numata K."/>
            <person name="Arakawa K."/>
        </authorList>
    </citation>
    <scope>NUCLEOTIDE SEQUENCE</scope>
</reference>
<dbReference type="Proteomes" id="UP000887116">
    <property type="component" value="Unassembled WGS sequence"/>
</dbReference>
<gene>
    <name evidence="1" type="ORF">TNCT_465081</name>
</gene>
<protein>
    <submittedName>
        <fullName evidence="1">Uncharacterized protein</fullName>
    </submittedName>
</protein>
<sequence length="133" mass="15309">MEEHGSFRVAIEGTGWPRTARSPTFEEGVLHAVDQNPGTSIRALAVATGKSRTVHRVLPYIRFMYRECSYYKKVITHDVSRFAQWFVSQSAAVPCCFVKKQFFQVKRCPIRKHVSLKQPTQHPTTCRTTELYC</sequence>
<evidence type="ECO:0000313" key="2">
    <source>
        <dbReference type="Proteomes" id="UP000887116"/>
    </source>
</evidence>
<dbReference type="OrthoDB" id="6465580at2759"/>
<name>A0A8X6KJJ6_TRICU</name>
<comment type="caution">
    <text evidence="1">The sequence shown here is derived from an EMBL/GenBank/DDBJ whole genome shotgun (WGS) entry which is preliminary data.</text>
</comment>
<organism evidence="1 2">
    <name type="scientific">Trichonephila clavata</name>
    <name type="common">Joro spider</name>
    <name type="synonym">Nephila clavata</name>
    <dbReference type="NCBI Taxonomy" id="2740835"/>
    <lineage>
        <taxon>Eukaryota</taxon>
        <taxon>Metazoa</taxon>
        <taxon>Ecdysozoa</taxon>
        <taxon>Arthropoda</taxon>
        <taxon>Chelicerata</taxon>
        <taxon>Arachnida</taxon>
        <taxon>Araneae</taxon>
        <taxon>Araneomorphae</taxon>
        <taxon>Entelegynae</taxon>
        <taxon>Araneoidea</taxon>
        <taxon>Nephilidae</taxon>
        <taxon>Trichonephila</taxon>
    </lineage>
</organism>
<dbReference type="AlphaFoldDB" id="A0A8X6KJJ6"/>